<dbReference type="RefSeq" id="WP_120044422.1">
    <property type="nucleotide sequence ID" value="NZ_QZFU01000041.1"/>
</dbReference>
<evidence type="ECO:0000313" key="3">
    <source>
        <dbReference type="Proteomes" id="UP000266677"/>
    </source>
</evidence>
<comment type="caution">
    <text evidence="2">The sequence shown here is derived from an EMBL/GenBank/DDBJ whole genome shotgun (WGS) entry which is preliminary data.</text>
</comment>
<dbReference type="Gene3D" id="2.30.40.10">
    <property type="entry name" value="Urease, subunit C, domain 1"/>
    <property type="match status" value="1"/>
</dbReference>
<dbReference type="SUPFAM" id="SSF51338">
    <property type="entry name" value="Composite domain of metallo-dependent hydrolases"/>
    <property type="match status" value="2"/>
</dbReference>
<accession>A0A3A4JUY2</accession>
<dbReference type="Pfam" id="PF01979">
    <property type="entry name" value="Amidohydro_1"/>
    <property type="match status" value="1"/>
</dbReference>
<name>A0A3A4JUY2_9NOCA</name>
<sequence length="423" mass="44179">MFRIHAKLLIPGHGQPVPDGVVVLDGDRIHYAGAQAAAPVADEAEESVRVPVVMPGMWDCHTHFAGLRDGVSTERLVLTGAEVAIARSVRDAEVALRAGFTSVRELGGYGIYLARAIDEGTLPGPSIYAAGRLIGPTGGHSDAHSLPYAWVADPRRTQGMLQIADGVDECLRAVRLQLRLGARVIKVCTSGGVISEVDHPGHQQFSTDELRAIVEEAARAERVVAAHCHGRAGILAALEAGCRTIEHGTEIDADIAAAMRESGAILVPTRTVYEGFLARKDMLPPAAVRKLEEVADRHRAALVTAHEAGVRIAAGTDLGVCASDSPLAWGRHGAEFAHLVAAGLDPLAAIEAGTATAPLTLGPQAPRSGRLAAGYDADVLALSANPLDDIGVLARPEAITHVWKGGALVKTPAAQDLPELAKG</sequence>
<dbReference type="InterPro" id="IPR051781">
    <property type="entry name" value="Metallo-dep_Hydrolase"/>
</dbReference>
<dbReference type="Gene3D" id="3.20.20.140">
    <property type="entry name" value="Metal-dependent hydrolases"/>
    <property type="match status" value="1"/>
</dbReference>
<dbReference type="OrthoDB" id="3514520at2"/>
<dbReference type="InterPro" id="IPR011059">
    <property type="entry name" value="Metal-dep_hydrolase_composite"/>
</dbReference>
<dbReference type="InterPro" id="IPR032466">
    <property type="entry name" value="Metal_Hydrolase"/>
</dbReference>
<dbReference type="CDD" id="cd01299">
    <property type="entry name" value="Met_dep_hydrolase_A"/>
    <property type="match status" value="1"/>
</dbReference>
<dbReference type="AlphaFoldDB" id="A0A3A4JUY2"/>
<keyword evidence="2" id="KW-0378">Hydrolase</keyword>
<organism evidence="2 3">
    <name type="scientific">Nocardia panacis</name>
    <dbReference type="NCBI Taxonomy" id="2340916"/>
    <lineage>
        <taxon>Bacteria</taxon>
        <taxon>Bacillati</taxon>
        <taxon>Actinomycetota</taxon>
        <taxon>Actinomycetes</taxon>
        <taxon>Mycobacteriales</taxon>
        <taxon>Nocardiaceae</taxon>
        <taxon>Nocardia</taxon>
    </lineage>
</organism>
<feature type="domain" description="Amidohydrolase-related" evidence="1">
    <location>
        <begin position="52"/>
        <end position="409"/>
    </location>
</feature>
<dbReference type="PANTHER" id="PTHR43135">
    <property type="entry name" value="ALPHA-D-RIBOSE 1-METHYLPHOSPHONATE 5-TRIPHOSPHATE DIPHOSPHATASE"/>
    <property type="match status" value="1"/>
</dbReference>
<dbReference type="PANTHER" id="PTHR43135:SF3">
    <property type="entry name" value="ALPHA-D-RIBOSE 1-METHYLPHOSPHONATE 5-TRIPHOSPHATE DIPHOSPHATASE"/>
    <property type="match status" value="1"/>
</dbReference>
<reference evidence="2 3" key="1">
    <citation type="submission" date="2018-09" db="EMBL/GenBank/DDBJ databases">
        <title>YIM PH21274 draft genome.</title>
        <authorList>
            <person name="Miao C."/>
        </authorList>
    </citation>
    <scope>NUCLEOTIDE SEQUENCE [LARGE SCALE GENOMIC DNA]</scope>
    <source>
        <strain evidence="2 3">YIM PH 21724</strain>
    </source>
</reference>
<dbReference type="EMBL" id="QZFU01000041">
    <property type="protein sequence ID" value="RJO70055.1"/>
    <property type="molecule type" value="Genomic_DNA"/>
</dbReference>
<dbReference type="Proteomes" id="UP000266677">
    <property type="component" value="Unassembled WGS sequence"/>
</dbReference>
<keyword evidence="3" id="KW-1185">Reference proteome</keyword>
<evidence type="ECO:0000259" key="1">
    <source>
        <dbReference type="Pfam" id="PF01979"/>
    </source>
</evidence>
<proteinExistence type="predicted"/>
<protein>
    <submittedName>
        <fullName evidence="2">Amidohydrolase family protein</fullName>
    </submittedName>
</protein>
<evidence type="ECO:0000313" key="2">
    <source>
        <dbReference type="EMBL" id="RJO70055.1"/>
    </source>
</evidence>
<gene>
    <name evidence="2" type="ORF">D5S18_29815</name>
</gene>
<dbReference type="InterPro" id="IPR006680">
    <property type="entry name" value="Amidohydro-rel"/>
</dbReference>
<dbReference type="GO" id="GO:0016810">
    <property type="term" value="F:hydrolase activity, acting on carbon-nitrogen (but not peptide) bonds"/>
    <property type="evidence" value="ECO:0007669"/>
    <property type="project" value="InterPro"/>
</dbReference>
<dbReference type="SUPFAM" id="SSF51556">
    <property type="entry name" value="Metallo-dependent hydrolases"/>
    <property type="match status" value="1"/>
</dbReference>
<dbReference type="InterPro" id="IPR057744">
    <property type="entry name" value="OTAase-like"/>
</dbReference>